<accession>A0A0C9WSQ8</accession>
<gene>
    <name evidence="1" type="ORF">K443DRAFT_349195</name>
</gene>
<dbReference type="Proteomes" id="UP000054477">
    <property type="component" value="Unassembled WGS sequence"/>
</dbReference>
<reference evidence="2" key="2">
    <citation type="submission" date="2015-01" db="EMBL/GenBank/DDBJ databases">
        <title>Evolutionary Origins and Diversification of the Mycorrhizal Mutualists.</title>
        <authorList>
            <consortium name="DOE Joint Genome Institute"/>
            <consortium name="Mycorrhizal Genomics Consortium"/>
            <person name="Kohler A."/>
            <person name="Kuo A."/>
            <person name="Nagy L.G."/>
            <person name="Floudas D."/>
            <person name="Copeland A."/>
            <person name="Barry K.W."/>
            <person name="Cichocki N."/>
            <person name="Veneault-Fourrey C."/>
            <person name="LaButti K."/>
            <person name="Lindquist E.A."/>
            <person name="Lipzen A."/>
            <person name="Lundell T."/>
            <person name="Morin E."/>
            <person name="Murat C."/>
            <person name="Riley R."/>
            <person name="Ohm R."/>
            <person name="Sun H."/>
            <person name="Tunlid A."/>
            <person name="Henrissat B."/>
            <person name="Grigoriev I.V."/>
            <person name="Hibbett D.S."/>
            <person name="Martin F."/>
        </authorList>
    </citation>
    <scope>NUCLEOTIDE SEQUENCE [LARGE SCALE GENOMIC DNA]</scope>
    <source>
        <strain evidence="2">LaAM-08-1</strain>
    </source>
</reference>
<evidence type="ECO:0000313" key="1">
    <source>
        <dbReference type="EMBL" id="KIJ94805.1"/>
    </source>
</evidence>
<protein>
    <submittedName>
        <fullName evidence="1">Uncharacterized protein</fullName>
    </submittedName>
</protein>
<dbReference type="HOGENOM" id="CLU_2171477_0_0_1"/>
<organism evidence="1 2">
    <name type="scientific">Laccaria amethystina LaAM-08-1</name>
    <dbReference type="NCBI Taxonomy" id="1095629"/>
    <lineage>
        <taxon>Eukaryota</taxon>
        <taxon>Fungi</taxon>
        <taxon>Dikarya</taxon>
        <taxon>Basidiomycota</taxon>
        <taxon>Agaricomycotina</taxon>
        <taxon>Agaricomycetes</taxon>
        <taxon>Agaricomycetidae</taxon>
        <taxon>Agaricales</taxon>
        <taxon>Agaricineae</taxon>
        <taxon>Hydnangiaceae</taxon>
        <taxon>Laccaria</taxon>
    </lineage>
</organism>
<proteinExistence type="predicted"/>
<keyword evidence="2" id="KW-1185">Reference proteome</keyword>
<name>A0A0C9WSQ8_9AGAR</name>
<reference evidence="1 2" key="1">
    <citation type="submission" date="2014-04" db="EMBL/GenBank/DDBJ databases">
        <authorList>
            <consortium name="DOE Joint Genome Institute"/>
            <person name="Kuo A."/>
            <person name="Kohler A."/>
            <person name="Nagy L.G."/>
            <person name="Floudas D."/>
            <person name="Copeland A."/>
            <person name="Barry K.W."/>
            <person name="Cichocki N."/>
            <person name="Veneault-Fourrey C."/>
            <person name="LaButti K."/>
            <person name="Lindquist E.A."/>
            <person name="Lipzen A."/>
            <person name="Lundell T."/>
            <person name="Morin E."/>
            <person name="Murat C."/>
            <person name="Sun H."/>
            <person name="Tunlid A."/>
            <person name="Henrissat B."/>
            <person name="Grigoriev I.V."/>
            <person name="Hibbett D.S."/>
            <person name="Martin F."/>
            <person name="Nordberg H.P."/>
            <person name="Cantor M.N."/>
            <person name="Hua S.X."/>
        </authorList>
    </citation>
    <scope>NUCLEOTIDE SEQUENCE [LARGE SCALE GENOMIC DNA]</scope>
    <source>
        <strain evidence="1 2">LaAM-08-1</strain>
    </source>
</reference>
<dbReference type="EMBL" id="KN838778">
    <property type="protein sequence ID" value="KIJ94805.1"/>
    <property type="molecule type" value="Genomic_DNA"/>
</dbReference>
<evidence type="ECO:0000313" key="2">
    <source>
        <dbReference type="Proteomes" id="UP000054477"/>
    </source>
</evidence>
<dbReference type="AlphaFoldDB" id="A0A0C9WSQ8"/>
<sequence length="110" mass="13102">MRNVLFSASLTCFMCNVHTILRLGSYTEMNYVRHHHHFSRVIYFFSGPLYIPSRKIYAPEYPCSGDDKKSYGYFRAWSVSKKQTIGRIVGCSRIFWLFLIVDDFIRSRNW</sequence>